<evidence type="ECO:0000256" key="5">
    <source>
        <dbReference type="ARBA" id="ARBA00023004"/>
    </source>
</evidence>
<accession>A0A0K6GWD4</accession>
<dbReference type="GO" id="GO:0005886">
    <property type="term" value="C:plasma membrane"/>
    <property type="evidence" value="ECO:0007669"/>
    <property type="project" value="TreeGrafter"/>
</dbReference>
<dbReference type="PANTHER" id="PTHR30176:SF3">
    <property type="entry name" value="FERREDOXIN-TYPE PROTEIN NAPH"/>
    <property type="match status" value="1"/>
</dbReference>
<evidence type="ECO:0000256" key="4">
    <source>
        <dbReference type="ARBA" id="ARBA00022982"/>
    </source>
</evidence>
<feature type="transmembrane region" description="Helical" evidence="7">
    <location>
        <begin position="323"/>
        <end position="343"/>
    </location>
</feature>
<keyword evidence="2" id="KW-0004">4Fe-4S</keyword>
<evidence type="ECO:0000256" key="6">
    <source>
        <dbReference type="ARBA" id="ARBA00023014"/>
    </source>
</evidence>
<dbReference type="PROSITE" id="PS00198">
    <property type="entry name" value="4FE4S_FER_1"/>
    <property type="match status" value="1"/>
</dbReference>
<dbReference type="InterPro" id="IPR032879">
    <property type="entry name" value="FixG_C"/>
</dbReference>
<keyword evidence="7" id="KW-0472">Membrane</keyword>
<evidence type="ECO:0000256" key="7">
    <source>
        <dbReference type="SAM" id="Phobius"/>
    </source>
</evidence>
<protein>
    <submittedName>
        <fullName evidence="9">Cytochrome c oxidase accessory protein FixG</fullName>
    </submittedName>
</protein>
<gene>
    <name evidence="9" type="ORF">Ga0061063_1509</name>
</gene>
<sequence length="454" mass="50688">MSQKLQFQTLKIYPRPVTGRFNRWRVGFVAVTQLVFFLLPWLMWNGRPAVRFDFGTMRGYLFDLVLLPQDLIYLAGTLILSALGLFLWTTLAGRLWCGFSCPQTVYTQIMLWIEQVFEGPQRTRRLRDAGPWTPEKILRKTASQGAMAVFALWTGLTLVGYFSPMRPMVARLAEGMLGPWETGFALGYAAFTWLLAGHLREAVCKHMCPYARFQGVMYDRDTLHVTYDPTRGEPRGALRRSTPAAARPQGDCVDCGLCVQVCPAGIDIRQGLQYECINCGLCIDACDPVMDKTGRPRGLIRFSTQNALESGQPPLGWLQRPRALFYSGLMIVCSAVMGVGLYLHAPFKVDVLRDRAVFARENEAGEIENAYTLRIFNTRGEHRHYRVRLEGAPGVRLEGAGGFQVPADADGSFVVTVAAQPETLSSGSHPLRFVVEDAADPLRTVEAHAPFLMP</sequence>
<dbReference type="EMBL" id="CYHA01000002">
    <property type="protein sequence ID" value="CUA82890.1"/>
    <property type="molecule type" value="Genomic_DNA"/>
</dbReference>
<dbReference type="AlphaFoldDB" id="A0A0K6GWD4"/>
<dbReference type="InterPro" id="IPR013783">
    <property type="entry name" value="Ig-like_fold"/>
</dbReference>
<keyword evidence="3" id="KW-0479">Metal-binding</keyword>
<reference evidence="10" key="1">
    <citation type="submission" date="2015-08" db="EMBL/GenBank/DDBJ databases">
        <authorList>
            <person name="Varghese N."/>
        </authorList>
    </citation>
    <scope>NUCLEOTIDE SEQUENCE [LARGE SCALE GENOMIC DNA]</scope>
    <source>
        <strain evidence="10">DSM 17901</strain>
    </source>
</reference>
<dbReference type="STRING" id="375574.GCA_001418035_01300"/>
<feature type="transmembrane region" description="Helical" evidence="7">
    <location>
        <begin position="21"/>
        <end position="44"/>
    </location>
</feature>
<feature type="transmembrane region" description="Helical" evidence="7">
    <location>
        <begin position="71"/>
        <end position="91"/>
    </location>
</feature>
<evidence type="ECO:0000259" key="8">
    <source>
        <dbReference type="PROSITE" id="PS51379"/>
    </source>
</evidence>
<keyword evidence="6" id="KW-0411">Iron-sulfur</keyword>
<dbReference type="GO" id="GO:0046872">
    <property type="term" value="F:metal ion binding"/>
    <property type="evidence" value="ECO:0007669"/>
    <property type="project" value="UniProtKB-KW"/>
</dbReference>
<evidence type="ECO:0000313" key="10">
    <source>
        <dbReference type="Proteomes" id="UP000243535"/>
    </source>
</evidence>
<keyword evidence="4" id="KW-0249">Electron transport</keyword>
<dbReference type="PROSITE" id="PS51379">
    <property type="entry name" value="4FE4S_FER_2"/>
    <property type="match status" value="1"/>
</dbReference>
<keyword evidence="10" id="KW-1185">Reference proteome</keyword>
<evidence type="ECO:0000313" key="9">
    <source>
        <dbReference type="EMBL" id="CUA82890.1"/>
    </source>
</evidence>
<keyword evidence="7" id="KW-1133">Transmembrane helix</keyword>
<dbReference type="Pfam" id="PF13746">
    <property type="entry name" value="Fer4_18"/>
    <property type="match status" value="1"/>
</dbReference>
<dbReference type="InterPro" id="IPR014116">
    <property type="entry name" value="Cyt_c_oxidase_cbb3_FixG"/>
</dbReference>
<dbReference type="RefSeq" id="WP_055433756.1">
    <property type="nucleotide sequence ID" value="NZ_CYHA01000002.1"/>
</dbReference>
<dbReference type="InterPro" id="IPR051684">
    <property type="entry name" value="Electron_Trans/Redox"/>
</dbReference>
<evidence type="ECO:0000256" key="3">
    <source>
        <dbReference type="ARBA" id="ARBA00022723"/>
    </source>
</evidence>
<keyword evidence="7" id="KW-0812">Transmembrane</keyword>
<keyword evidence="5" id="KW-0408">Iron</keyword>
<keyword evidence="1" id="KW-0813">Transport</keyword>
<feature type="transmembrane region" description="Helical" evidence="7">
    <location>
        <begin position="145"/>
        <end position="162"/>
    </location>
</feature>
<dbReference type="OrthoDB" id="9811700at2"/>
<dbReference type="Gene3D" id="2.60.40.10">
    <property type="entry name" value="Immunoglobulins"/>
    <property type="match status" value="1"/>
</dbReference>
<feature type="domain" description="4Fe-4S ferredoxin-type" evidence="8">
    <location>
        <begin position="242"/>
        <end position="271"/>
    </location>
</feature>
<dbReference type="InterPro" id="IPR017900">
    <property type="entry name" value="4Fe4S_Fe_S_CS"/>
</dbReference>
<dbReference type="NCBIfam" id="TIGR02745">
    <property type="entry name" value="ccoG_rdxA_fixG"/>
    <property type="match status" value="1"/>
</dbReference>
<name>A0A0K6GWD4_9NEIS</name>
<evidence type="ECO:0000256" key="1">
    <source>
        <dbReference type="ARBA" id="ARBA00022448"/>
    </source>
</evidence>
<dbReference type="GO" id="GO:0051539">
    <property type="term" value="F:4 iron, 4 sulfur cluster binding"/>
    <property type="evidence" value="ECO:0007669"/>
    <property type="project" value="UniProtKB-KW"/>
</dbReference>
<dbReference type="Pfam" id="PF11614">
    <property type="entry name" value="FixG_C"/>
    <property type="match status" value="1"/>
</dbReference>
<dbReference type="Pfam" id="PF12801">
    <property type="entry name" value="Fer4_5"/>
    <property type="match status" value="1"/>
</dbReference>
<feature type="transmembrane region" description="Helical" evidence="7">
    <location>
        <begin position="182"/>
        <end position="199"/>
    </location>
</feature>
<dbReference type="Proteomes" id="UP000243535">
    <property type="component" value="Unassembled WGS sequence"/>
</dbReference>
<dbReference type="PANTHER" id="PTHR30176">
    <property type="entry name" value="FERREDOXIN-TYPE PROTEIN NAPH"/>
    <property type="match status" value="1"/>
</dbReference>
<dbReference type="SUPFAM" id="SSF54862">
    <property type="entry name" value="4Fe-4S ferredoxins"/>
    <property type="match status" value="1"/>
</dbReference>
<dbReference type="InterPro" id="IPR017896">
    <property type="entry name" value="4Fe4S_Fe-S-bd"/>
</dbReference>
<organism evidence="9 10">
    <name type="scientific">Gulbenkiania indica</name>
    <dbReference type="NCBI Taxonomy" id="375574"/>
    <lineage>
        <taxon>Bacteria</taxon>
        <taxon>Pseudomonadati</taxon>
        <taxon>Pseudomonadota</taxon>
        <taxon>Betaproteobacteria</taxon>
        <taxon>Neisseriales</taxon>
        <taxon>Chromobacteriaceae</taxon>
        <taxon>Gulbenkiania</taxon>
    </lineage>
</organism>
<evidence type="ECO:0000256" key="2">
    <source>
        <dbReference type="ARBA" id="ARBA00022485"/>
    </source>
</evidence>
<proteinExistence type="predicted"/>